<organism evidence="2 3">
    <name type="scientific">Hirundo rustica rustica</name>
    <dbReference type="NCBI Taxonomy" id="333673"/>
    <lineage>
        <taxon>Eukaryota</taxon>
        <taxon>Metazoa</taxon>
        <taxon>Chordata</taxon>
        <taxon>Craniata</taxon>
        <taxon>Vertebrata</taxon>
        <taxon>Euteleostomi</taxon>
        <taxon>Archelosauria</taxon>
        <taxon>Archosauria</taxon>
        <taxon>Dinosauria</taxon>
        <taxon>Saurischia</taxon>
        <taxon>Theropoda</taxon>
        <taxon>Coelurosauria</taxon>
        <taxon>Aves</taxon>
        <taxon>Neognathae</taxon>
        <taxon>Neoaves</taxon>
        <taxon>Telluraves</taxon>
        <taxon>Australaves</taxon>
        <taxon>Passeriformes</taxon>
        <taxon>Sylvioidea</taxon>
        <taxon>Hirundinidae</taxon>
        <taxon>Hirundo</taxon>
    </lineage>
</organism>
<evidence type="ECO:0000313" key="2">
    <source>
        <dbReference type="EMBL" id="RMC08653.1"/>
    </source>
</evidence>
<dbReference type="AlphaFoldDB" id="A0A3M0K641"/>
<dbReference type="EMBL" id="QRBI01000117">
    <property type="protein sequence ID" value="RMC08653.1"/>
    <property type="molecule type" value="Genomic_DNA"/>
</dbReference>
<gene>
    <name evidence="2" type="ORF">DUI87_14901</name>
</gene>
<keyword evidence="3" id="KW-1185">Reference proteome</keyword>
<evidence type="ECO:0000256" key="1">
    <source>
        <dbReference type="SAM" id="MobiDB-lite"/>
    </source>
</evidence>
<proteinExistence type="predicted"/>
<evidence type="ECO:0000313" key="3">
    <source>
        <dbReference type="Proteomes" id="UP000269221"/>
    </source>
</evidence>
<comment type="caution">
    <text evidence="2">The sequence shown here is derived from an EMBL/GenBank/DDBJ whole genome shotgun (WGS) entry which is preliminary data.</text>
</comment>
<protein>
    <submittedName>
        <fullName evidence="2">Uncharacterized protein</fullName>
    </submittedName>
</protein>
<accession>A0A3M0K641</accession>
<feature type="region of interest" description="Disordered" evidence="1">
    <location>
        <begin position="1"/>
        <end position="26"/>
    </location>
</feature>
<name>A0A3M0K641_HIRRU</name>
<sequence>MLAHTKLPHRAISTGSEMTSENRKELHNPGGEKIGLSFNGHIFHLSVVQIRLSVSSGDLTSRSAGTRVWNLFLWEDYLDLVREVATSLSTWVSYEFF</sequence>
<reference evidence="2 3" key="1">
    <citation type="submission" date="2018-07" db="EMBL/GenBank/DDBJ databases">
        <title>A high quality draft genome assembly of the barn swallow (H. rustica rustica).</title>
        <authorList>
            <person name="Formenti G."/>
            <person name="Chiara M."/>
            <person name="Poveda L."/>
            <person name="Francoijs K.-J."/>
            <person name="Bonisoli-Alquati A."/>
            <person name="Canova L."/>
            <person name="Gianfranceschi L."/>
            <person name="Horner D.S."/>
            <person name="Saino N."/>
        </authorList>
    </citation>
    <scope>NUCLEOTIDE SEQUENCE [LARGE SCALE GENOMIC DNA]</scope>
    <source>
        <strain evidence="2">Chelidonia</strain>
        <tissue evidence="2">Blood</tissue>
    </source>
</reference>
<dbReference type="Proteomes" id="UP000269221">
    <property type="component" value="Unassembled WGS sequence"/>
</dbReference>